<accession>A0A3S5A4N7</accession>
<name>A0A3S5A4N7_9PLAT</name>
<sequence>MTHPILASSTLNGCTAAASASQLPFGLTSTLCYNSSFQITSCLFTPSMNLLSYALDCFSSIYHNLCPTPLLHATLPVLMAHKICLGVYWAKSVIQLCETAPDSTGERNYLYADDSTAWPRLSAYAISRHPLPNQHFCLSLSEIEARGGE</sequence>
<dbReference type="Proteomes" id="UP000784294">
    <property type="component" value="Unassembled WGS sequence"/>
</dbReference>
<gene>
    <name evidence="1" type="ORF">PXEA_LOCUS21025</name>
</gene>
<dbReference type="EMBL" id="CAAALY010088262">
    <property type="protein sequence ID" value="VEL27585.1"/>
    <property type="molecule type" value="Genomic_DNA"/>
</dbReference>
<proteinExistence type="predicted"/>
<reference evidence="1" key="1">
    <citation type="submission" date="2018-11" db="EMBL/GenBank/DDBJ databases">
        <authorList>
            <consortium name="Pathogen Informatics"/>
        </authorList>
    </citation>
    <scope>NUCLEOTIDE SEQUENCE</scope>
</reference>
<organism evidence="1 2">
    <name type="scientific">Protopolystoma xenopodis</name>
    <dbReference type="NCBI Taxonomy" id="117903"/>
    <lineage>
        <taxon>Eukaryota</taxon>
        <taxon>Metazoa</taxon>
        <taxon>Spiralia</taxon>
        <taxon>Lophotrochozoa</taxon>
        <taxon>Platyhelminthes</taxon>
        <taxon>Monogenea</taxon>
        <taxon>Polyopisthocotylea</taxon>
        <taxon>Polystomatidea</taxon>
        <taxon>Polystomatidae</taxon>
        <taxon>Protopolystoma</taxon>
    </lineage>
</organism>
<comment type="caution">
    <text evidence="1">The sequence shown here is derived from an EMBL/GenBank/DDBJ whole genome shotgun (WGS) entry which is preliminary data.</text>
</comment>
<dbReference type="AlphaFoldDB" id="A0A3S5A4N7"/>
<evidence type="ECO:0000313" key="2">
    <source>
        <dbReference type="Proteomes" id="UP000784294"/>
    </source>
</evidence>
<evidence type="ECO:0000313" key="1">
    <source>
        <dbReference type="EMBL" id="VEL27585.1"/>
    </source>
</evidence>
<keyword evidence="2" id="KW-1185">Reference proteome</keyword>
<protein>
    <submittedName>
        <fullName evidence="1">Uncharacterized protein</fullName>
    </submittedName>
</protein>